<sequence>MGIFKRVKDVFLAETNELIDKCEKPLHMVNQYMREFSAELEKGQKALAHQLFIEKRQALLIANAEAAVEKRDRQSRLAVAEGEDQIAKLALQEKLLEEKKLAVYLKQYATIREQTNMLEERIAQLQAQSEEYNHRRLLLESRVNVASSLKQLNQSVISFQTSGMIKGFARAEERVLMVESELEAMNHFNALAKRSAPQYFDPALTAEIEASLALLKQPVSDAVETTEDVIAKD</sequence>
<gene>
    <name evidence="3" type="ORF">MU1_53500</name>
</gene>
<reference evidence="3 4" key="1">
    <citation type="submission" date="2023-03" db="EMBL/GenBank/DDBJ databases">
        <title>Draft genome sequence of the bacteria which degrade cell wall of Tricholomamatutake.</title>
        <authorList>
            <person name="Konishi Y."/>
            <person name="Fukuta Y."/>
            <person name="Shirasaka N."/>
        </authorList>
    </citation>
    <scope>NUCLEOTIDE SEQUENCE [LARGE SCALE GENOMIC DNA]</scope>
    <source>
        <strain evidence="4">mu1</strain>
    </source>
</reference>
<evidence type="ECO:0000313" key="4">
    <source>
        <dbReference type="Proteomes" id="UP001157114"/>
    </source>
</evidence>
<dbReference type="PANTHER" id="PTHR31088">
    <property type="entry name" value="MEMBRANE-ASSOCIATED PROTEIN VIPP1, CHLOROPLASTIC"/>
    <property type="match status" value="1"/>
</dbReference>
<evidence type="ECO:0000313" key="3">
    <source>
        <dbReference type="EMBL" id="GLX71002.1"/>
    </source>
</evidence>
<evidence type="ECO:0000256" key="1">
    <source>
        <dbReference type="ARBA" id="ARBA00043985"/>
    </source>
</evidence>
<keyword evidence="2" id="KW-0175">Coiled coil</keyword>
<feature type="coiled-coil region" evidence="2">
    <location>
        <begin position="79"/>
        <end position="142"/>
    </location>
</feature>
<dbReference type="EMBL" id="BSSQ01000024">
    <property type="protein sequence ID" value="GLX71002.1"/>
    <property type="molecule type" value="Genomic_DNA"/>
</dbReference>
<name>A0ABQ6GPP8_9BACL</name>
<protein>
    <submittedName>
        <fullName evidence="3">Phage shock protein A</fullName>
    </submittedName>
</protein>
<accession>A0ABQ6GPP8</accession>
<dbReference type="PANTHER" id="PTHR31088:SF6">
    <property type="entry name" value="PHAGE SHOCK PROTEIN A"/>
    <property type="match status" value="1"/>
</dbReference>
<dbReference type="RefSeq" id="WP_284241816.1">
    <property type="nucleotide sequence ID" value="NZ_BSSQ01000024.1"/>
</dbReference>
<dbReference type="InterPro" id="IPR007157">
    <property type="entry name" value="PspA_VIPP1"/>
</dbReference>
<keyword evidence="4" id="KW-1185">Reference proteome</keyword>
<proteinExistence type="inferred from homology"/>
<dbReference type="Proteomes" id="UP001157114">
    <property type="component" value="Unassembled WGS sequence"/>
</dbReference>
<comment type="similarity">
    <text evidence="1">Belongs to the PspA/Vipp/IM30 family.</text>
</comment>
<comment type="caution">
    <text evidence="3">The sequence shown here is derived from an EMBL/GenBank/DDBJ whole genome shotgun (WGS) entry which is preliminary data.</text>
</comment>
<dbReference type="Pfam" id="PF04012">
    <property type="entry name" value="PspA_IM30"/>
    <property type="match status" value="1"/>
</dbReference>
<evidence type="ECO:0000256" key="2">
    <source>
        <dbReference type="SAM" id="Coils"/>
    </source>
</evidence>
<organism evidence="3 4">
    <name type="scientific">Paenibacillus glycanilyticus</name>
    <dbReference type="NCBI Taxonomy" id="126569"/>
    <lineage>
        <taxon>Bacteria</taxon>
        <taxon>Bacillati</taxon>
        <taxon>Bacillota</taxon>
        <taxon>Bacilli</taxon>
        <taxon>Bacillales</taxon>
        <taxon>Paenibacillaceae</taxon>
        <taxon>Paenibacillus</taxon>
    </lineage>
</organism>